<comment type="similarity">
    <text evidence="1 3">Belongs to the TPP enzyme family.</text>
</comment>
<dbReference type="Gene3D" id="3.40.50.1220">
    <property type="entry name" value="TPP-binding domain"/>
    <property type="match status" value="1"/>
</dbReference>
<protein>
    <submittedName>
        <fullName evidence="7">Acetolactate synthase</fullName>
    </submittedName>
</protein>
<sequence length="571" mass="61935">MYTTSSAFLDALIEADVSFVFANVGSDHPALIEAIAEARAAGRRIPEIVTCPNEMVGMSAAHGYWQASGIPQAVVVHVECGTQALAGAVHNAAKGRAPMIVFAGASPFTQEGELRGSRNEFIQWIQDVHDQRGLVRGYMRYDNEIRTGKNVKDLVHRALQFAKSDPKGPVYLMGAREVMEEEVAPTRDDAASWRPIAPAGLSGRAVREIATALAGARRPLLVTSFVGRNPQAVAPLAALCRRLGIGVLESVPNAMNFPHTDPLYQGNQWNHPRQNPVLAAADVILVVDSDVPWIPTVSRPADDARIFHIDVDPLKDQMPLWHIPAEGVFRADAETALTQLAEWFDVHPPEAAAVEARTRHYAELHTARDRDLRRLEAPSPDGAVTAEHLIARLRALAGDGTLYVNEGISHYHTVFDHLALDRPGTIFTSGGGSLGWNGGAAIGIKLAQPDRTVVALTGDGTYLFTVPSSVHWMARRYGTPFLQIVFNNRGWKSPKLSTLAVHPDGYAARANHLDTSFEPAPDYAGIAAAAGGAWGRQVTLAAEVDEALAEALRVVRQERRCAVLDVWLPHH</sequence>
<dbReference type="STRING" id="427683.A5481_14200"/>
<dbReference type="SUPFAM" id="SSF52467">
    <property type="entry name" value="DHS-like NAD/FAD-binding domain"/>
    <property type="match status" value="1"/>
</dbReference>
<dbReference type="GO" id="GO:0050660">
    <property type="term" value="F:flavin adenine dinucleotide binding"/>
    <property type="evidence" value="ECO:0007669"/>
    <property type="project" value="TreeGrafter"/>
</dbReference>
<dbReference type="PANTHER" id="PTHR18968:SF164">
    <property type="entry name" value="PYRUVATE DECARBOXYLASE"/>
    <property type="match status" value="1"/>
</dbReference>
<feature type="domain" description="Thiamine pyrophosphate enzyme central" evidence="4">
    <location>
        <begin position="206"/>
        <end position="314"/>
    </location>
</feature>
<dbReference type="AlphaFoldDB" id="A0A179SD36"/>
<feature type="domain" description="Thiamine pyrophosphate enzyme N-terminal TPP-binding" evidence="6">
    <location>
        <begin position="3"/>
        <end position="122"/>
    </location>
</feature>
<dbReference type="GO" id="GO:0005948">
    <property type="term" value="C:acetolactate synthase complex"/>
    <property type="evidence" value="ECO:0007669"/>
    <property type="project" value="TreeGrafter"/>
</dbReference>
<dbReference type="CDD" id="cd07035">
    <property type="entry name" value="TPP_PYR_POX_like"/>
    <property type="match status" value="1"/>
</dbReference>
<keyword evidence="2 3" id="KW-0786">Thiamine pyrophosphate</keyword>
<evidence type="ECO:0000259" key="5">
    <source>
        <dbReference type="Pfam" id="PF02775"/>
    </source>
</evidence>
<dbReference type="GO" id="GO:0003984">
    <property type="term" value="F:acetolactate synthase activity"/>
    <property type="evidence" value="ECO:0007669"/>
    <property type="project" value="TreeGrafter"/>
</dbReference>
<organism evidence="7 8">
    <name type="scientific">Methylobacterium platani</name>
    <dbReference type="NCBI Taxonomy" id="427683"/>
    <lineage>
        <taxon>Bacteria</taxon>
        <taxon>Pseudomonadati</taxon>
        <taxon>Pseudomonadota</taxon>
        <taxon>Alphaproteobacteria</taxon>
        <taxon>Hyphomicrobiales</taxon>
        <taxon>Methylobacteriaceae</taxon>
        <taxon>Methylobacterium</taxon>
    </lineage>
</organism>
<dbReference type="Pfam" id="PF02776">
    <property type="entry name" value="TPP_enzyme_N"/>
    <property type="match status" value="1"/>
</dbReference>
<comment type="caution">
    <text evidence="7">The sequence shown here is derived from an EMBL/GenBank/DDBJ whole genome shotgun (WGS) entry which is preliminary data.</text>
</comment>
<dbReference type="GO" id="GO:0009099">
    <property type="term" value="P:L-valine biosynthetic process"/>
    <property type="evidence" value="ECO:0007669"/>
    <property type="project" value="TreeGrafter"/>
</dbReference>
<dbReference type="CDD" id="cd02002">
    <property type="entry name" value="TPP_BFDC"/>
    <property type="match status" value="1"/>
</dbReference>
<dbReference type="InterPro" id="IPR029035">
    <property type="entry name" value="DHS-like_NAD/FAD-binding_dom"/>
</dbReference>
<evidence type="ECO:0000259" key="6">
    <source>
        <dbReference type="Pfam" id="PF02776"/>
    </source>
</evidence>
<proteinExistence type="inferred from homology"/>
<dbReference type="RefSeq" id="WP_048433923.1">
    <property type="nucleotide sequence ID" value="NZ_LWHQ01000025.1"/>
</dbReference>
<dbReference type="OrthoDB" id="7534569at2"/>
<dbReference type="InterPro" id="IPR011766">
    <property type="entry name" value="TPP_enzyme_TPP-bd"/>
</dbReference>
<dbReference type="PANTHER" id="PTHR18968">
    <property type="entry name" value="THIAMINE PYROPHOSPHATE ENZYMES"/>
    <property type="match status" value="1"/>
</dbReference>
<dbReference type="InterPro" id="IPR029061">
    <property type="entry name" value="THDP-binding"/>
</dbReference>
<dbReference type="SUPFAM" id="SSF52518">
    <property type="entry name" value="Thiamin diphosphate-binding fold (THDP-binding)"/>
    <property type="match status" value="2"/>
</dbReference>
<feature type="domain" description="Thiamine pyrophosphate enzyme TPP-binding" evidence="5">
    <location>
        <begin position="413"/>
        <end position="566"/>
    </location>
</feature>
<dbReference type="GO" id="GO:0009097">
    <property type="term" value="P:isoleucine biosynthetic process"/>
    <property type="evidence" value="ECO:0007669"/>
    <property type="project" value="TreeGrafter"/>
</dbReference>
<gene>
    <name evidence="7" type="ORF">A5481_14200</name>
</gene>
<dbReference type="NCBIfam" id="NF006203">
    <property type="entry name" value="PRK08327.1"/>
    <property type="match status" value="1"/>
</dbReference>
<dbReference type="Pfam" id="PF00205">
    <property type="entry name" value="TPP_enzyme_M"/>
    <property type="match status" value="1"/>
</dbReference>
<dbReference type="Gene3D" id="3.40.50.970">
    <property type="match status" value="2"/>
</dbReference>
<evidence type="ECO:0000256" key="2">
    <source>
        <dbReference type="ARBA" id="ARBA00023052"/>
    </source>
</evidence>
<evidence type="ECO:0000259" key="4">
    <source>
        <dbReference type="Pfam" id="PF00205"/>
    </source>
</evidence>
<dbReference type="InterPro" id="IPR012001">
    <property type="entry name" value="Thiamin_PyroP_enz_TPP-bd_dom"/>
</dbReference>
<dbReference type="GO" id="GO:0030976">
    <property type="term" value="F:thiamine pyrophosphate binding"/>
    <property type="evidence" value="ECO:0007669"/>
    <property type="project" value="InterPro"/>
</dbReference>
<reference evidence="7 8" key="1">
    <citation type="submission" date="2016-04" db="EMBL/GenBank/DDBJ databases">
        <authorList>
            <person name="Evans L.H."/>
            <person name="Alamgir A."/>
            <person name="Owens N."/>
            <person name="Weber N.D."/>
            <person name="Virtaneva K."/>
            <person name="Barbian K."/>
            <person name="Babar A."/>
            <person name="Rosenke K."/>
        </authorList>
    </citation>
    <scope>NUCLEOTIDE SEQUENCE [LARGE SCALE GENOMIC DNA]</scope>
    <source>
        <strain evidence="7 8">PMB02</strain>
    </source>
</reference>
<dbReference type="InterPro" id="IPR045229">
    <property type="entry name" value="TPP_enz"/>
</dbReference>
<dbReference type="Proteomes" id="UP000078316">
    <property type="component" value="Unassembled WGS sequence"/>
</dbReference>
<dbReference type="EMBL" id="LWHQ01000025">
    <property type="protein sequence ID" value="OAS24347.1"/>
    <property type="molecule type" value="Genomic_DNA"/>
</dbReference>
<evidence type="ECO:0000256" key="1">
    <source>
        <dbReference type="ARBA" id="ARBA00007812"/>
    </source>
</evidence>
<dbReference type="Pfam" id="PF02775">
    <property type="entry name" value="TPP_enzyme_C"/>
    <property type="match status" value="1"/>
</dbReference>
<evidence type="ECO:0000313" key="7">
    <source>
        <dbReference type="EMBL" id="OAS24347.1"/>
    </source>
</evidence>
<dbReference type="GO" id="GO:0000287">
    <property type="term" value="F:magnesium ion binding"/>
    <property type="evidence" value="ECO:0007669"/>
    <property type="project" value="InterPro"/>
</dbReference>
<name>A0A179SD36_9HYPH</name>
<evidence type="ECO:0000256" key="3">
    <source>
        <dbReference type="RuleBase" id="RU362132"/>
    </source>
</evidence>
<accession>A0A179SD36</accession>
<evidence type="ECO:0000313" key="8">
    <source>
        <dbReference type="Proteomes" id="UP000078316"/>
    </source>
</evidence>
<dbReference type="InterPro" id="IPR012000">
    <property type="entry name" value="Thiamin_PyroP_enz_cen_dom"/>
</dbReference>